<name>V5YNA8_9BURK</name>
<geneLocation type="plasmid" evidence="1">
    <name>pM7012</name>
</geneLocation>
<proteinExistence type="predicted"/>
<reference evidence="1" key="1">
    <citation type="journal article" date="2014" name="Microbiology">
        <title>A 2,4-dichlorophenoxyacetic acid degradation plasmid pM7012 discloses distribution of an unclassified megaplasmid group across bacterial species.</title>
        <authorList>
            <person name="Sakai Y."/>
            <person name="Ogawa N."/>
            <person name="Shimomura Y."/>
            <person name="Fujii T."/>
        </authorList>
    </citation>
    <scope>NUCLEOTIDE SEQUENCE</scope>
    <source>
        <strain evidence="1">M701</strain>
    </source>
</reference>
<accession>V5YNA8</accession>
<sequence>MIVINSSLCSHEAQLAFSALEAGKAVRRSCWPDGQYIQQLPSGIVGVVRAGSSVTPPWMGPSSSEQDAVDWLVIENREAA</sequence>
<dbReference type="AlphaFoldDB" id="V5YNA8"/>
<evidence type="ECO:0000313" key="1">
    <source>
        <dbReference type="EMBL" id="BAO18887.1"/>
    </source>
</evidence>
<protein>
    <submittedName>
        <fullName evidence="1">Uncharacterized protein</fullName>
    </submittedName>
</protein>
<reference evidence="1" key="2">
    <citation type="submission" date="2024-06" db="EMBL/GenBank/DDBJ databases">
        <authorList>
            <person name="Sakai Y."/>
            <person name="Fujii T."/>
        </authorList>
    </citation>
    <scope>NUCLEOTIDE SEQUENCE</scope>
    <source>
        <strain evidence="1">M701</strain>
        <plasmid evidence="1">pM7012</plasmid>
    </source>
</reference>
<keyword evidence="1" id="KW-0614">Plasmid</keyword>
<dbReference type="EMBL" id="AB853026">
    <property type="protein sequence ID" value="BAO18887.1"/>
    <property type="molecule type" value="Genomic_DNA"/>
</dbReference>
<dbReference type="RefSeq" id="WP_023842430.1">
    <property type="nucleotide sequence ID" value="NC_022995.1"/>
</dbReference>
<organism evidence="1">
    <name type="scientific">Burkholderia sp. M701</name>
    <dbReference type="NCBI Taxonomy" id="326454"/>
    <lineage>
        <taxon>Bacteria</taxon>
        <taxon>Pseudomonadati</taxon>
        <taxon>Pseudomonadota</taxon>
        <taxon>Betaproteobacteria</taxon>
        <taxon>Burkholderiales</taxon>
        <taxon>Burkholderiaceae</taxon>
        <taxon>Burkholderia</taxon>
    </lineage>
</organism>